<dbReference type="InterPro" id="IPR011330">
    <property type="entry name" value="Glyco_hydro/deAcase_b/a-brl"/>
</dbReference>
<evidence type="ECO:0000259" key="2">
    <source>
        <dbReference type="Pfam" id="PF23019"/>
    </source>
</evidence>
<evidence type="ECO:0000313" key="3">
    <source>
        <dbReference type="EMBL" id="MUG25292.1"/>
    </source>
</evidence>
<proteinExistence type="predicted"/>
<dbReference type="Pfam" id="PF23019">
    <property type="entry name" value="DUF7033"/>
    <property type="match status" value="1"/>
</dbReference>
<feature type="region of interest" description="Disordered" evidence="1">
    <location>
        <begin position="53"/>
        <end position="97"/>
    </location>
</feature>
<reference evidence="3 4" key="1">
    <citation type="submission" date="2019-11" db="EMBL/GenBank/DDBJ databases">
        <title>Draft genome sequences of five Paenibacillus species of dairy origin.</title>
        <authorList>
            <person name="Olajide A.M."/>
            <person name="Chen S."/>
            <person name="Lapointe G."/>
        </authorList>
    </citation>
    <scope>NUCLEOTIDE SEQUENCE [LARGE SCALE GENOMIC DNA]</scope>
    <source>
        <strain evidence="3 4">3CT49</strain>
    </source>
</reference>
<dbReference type="SUPFAM" id="SSF88713">
    <property type="entry name" value="Glycoside hydrolase/deacetylase"/>
    <property type="match status" value="1"/>
</dbReference>
<dbReference type="AlphaFoldDB" id="A0A6N8F497"/>
<feature type="compositionally biased region" description="Low complexity" evidence="1">
    <location>
        <begin position="66"/>
        <end position="89"/>
    </location>
</feature>
<feature type="domain" description="DUF7033" evidence="2">
    <location>
        <begin position="167"/>
        <end position="252"/>
    </location>
</feature>
<name>A0A6N8F497_PAEMA</name>
<gene>
    <name evidence="3" type="ORF">GNQ08_23270</name>
</gene>
<evidence type="ECO:0000313" key="4">
    <source>
        <dbReference type="Proteomes" id="UP000442469"/>
    </source>
</evidence>
<protein>
    <recommendedName>
        <fullName evidence="2">DUF7033 domain-containing protein</fullName>
    </recommendedName>
</protein>
<dbReference type="EMBL" id="WNZZ01000023">
    <property type="protein sequence ID" value="MUG25292.1"/>
    <property type="molecule type" value="Genomic_DNA"/>
</dbReference>
<organism evidence="3 4">
    <name type="scientific">Paenibacillus macerans</name>
    <name type="common">Bacillus macerans</name>
    <dbReference type="NCBI Taxonomy" id="44252"/>
    <lineage>
        <taxon>Bacteria</taxon>
        <taxon>Bacillati</taxon>
        <taxon>Bacillota</taxon>
        <taxon>Bacilli</taxon>
        <taxon>Bacillales</taxon>
        <taxon>Paenibacillaceae</taxon>
        <taxon>Paenibacillus</taxon>
    </lineage>
</organism>
<dbReference type="Proteomes" id="UP000442469">
    <property type="component" value="Unassembled WGS sequence"/>
</dbReference>
<dbReference type="CDD" id="cd10931">
    <property type="entry name" value="CE4_u7"/>
    <property type="match status" value="1"/>
</dbReference>
<evidence type="ECO:0000256" key="1">
    <source>
        <dbReference type="SAM" id="MobiDB-lite"/>
    </source>
</evidence>
<accession>A0A6N8F497</accession>
<dbReference type="RefSeq" id="WP_155620959.1">
    <property type="nucleotide sequence ID" value="NZ_WNZZ01000023.1"/>
</dbReference>
<dbReference type="InterPro" id="IPR054297">
    <property type="entry name" value="DUF7033"/>
</dbReference>
<feature type="compositionally biased region" description="Polar residues" evidence="1">
    <location>
        <begin position="53"/>
        <end position="65"/>
    </location>
</feature>
<comment type="caution">
    <text evidence="3">The sequence shown here is derived from an EMBL/GenBank/DDBJ whole genome shotgun (WGS) entry which is preliminary data.</text>
</comment>
<dbReference type="Gene3D" id="3.20.20.370">
    <property type="entry name" value="Glycoside hydrolase/deacetylase"/>
    <property type="match status" value="1"/>
</dbReference>
<dbReference type="GO" id="GO:0005975">
    <property type="term" value="P:carbohydrate metabolic process"/>
    <property type="evidence" value="ECO:0007669"/>
    <property type="project" value="InterPro"/>
</dbReference>
<sequence length="517" mass="59229">MLTVYSPLSRLPEREYIYRVVLGEFLGLEYNVVYGDGKQIELVMIEATAASDISKTSKTSETSDISGASGASNASNASDASGAAGSGRSSDTRTVTPVSAKRLRMPDVLLQTPDALWLKEASLPRLPLDRFRPPGSGEAEPPLPVIYGRKGGKGEYVEADVEGFYLGIDVFGSSLFMLTRYEELVISERDPIDRFPATASLAYRESFLDRPIVNEYVEVLWRFMKRLWPGLTRKVRTPAVRITHDVDFPFYIYGRSRLRVFRDIVMDVLRRRDLESGRKKARMLYRGRESLAGDPYNTFSWLMDQSERAGIRSAFYFITEKTKPGIDGNYAIEDPRIQQLLREIHARGHEIGLHPSYNTYLNPARIRQQFQKLVEIARANGIRQDRWGGRQHYLRWQAPDTWQFWEDAGLQYDSTLSYADRAGFRCGVCYEFPVFNLKTRKALALRERPLIVMDQTILHPEYMGLDHEQAYDAIRGYYRECMKYSGDFTMLWHNSQLLKTSERAVYSKCLELIAASP</sequence>